<dbReference type="SUPFAM" id="SSF74650">
    <property type="entry name" value="Galactose mutarotase-like"/>
    <property type="match status" value="1"/>
</dbReference>
<dbReference type="AlphaFoldDB" id="A0A6L6J665"/>
<evidence type="ECO:0000313" key="1">
    <source>
        <dbReference type="EMBL" id="MTH66184.1"/>
    </source>
</evidence>
<dbReference type="InterPro" id="IPR011013">
    <property type="entry name" value="Gal_mutarotase_sf_dom"/>
</dbReference>
<protein>
    <submittedName>
        <fullName evidence="1">Aldose 1-epimerase family protein</fullName>
    </submittedName>
</protein>
<organism evidence="1 2">
    <name type="scientific">Paracoccus shanxieyensis</name>
    <dbReference type="NCBI Taxonomy" id="2675752"/>
    <lineage>
        <taxon>Bacteria</taxon>
        <taxon>Pseudomonadati</taxon>
        <taxon>Pseudomonadota</taxon>
        <taxon>Alphaproteobacteria</taxon>
        <taxon>Rhodobacterales</taxon>
        <taxon>Paracoccaceae</taxon>
        <taxon>Paracoccus</taxon>
    </lineage>
</organism>
<proteinExistence type="predicted"/>
<dbReference type="InterPro" id="IPR037481">
    <property type="entry name" value="LacX"/>
</dbReference>
<gene>
    <name evidence="1" type="ORF">GL284_18160</name>
</gene>
<comment type="caution">
    <text evidence="1">The sequence shown here is derived from an EMBL/GenBank/DDBJ whole genome shotgun (WGS) entry which is preliminary data.</text>
</comment>
<dbReference type="Pfam" id="PF01263">
    <property type="entry name" value="Aldose_epim"/>
    <property type="match status" value="1"/>
</dbReference>
<keyword evidence="2" id="KW-1185">Reference proteome</keyword>
<dbReference type="GO" id="GO:0005975">
    <property type="term" value="P:carbohydrate metabolic process"/>
    <property type="evidence" value="ECO:0007669"/>
    <property type="project" value="InterPro"/>
</dbReference>
<reference evidence="1 2" key="1">
    <citation type="submission" date="2019-11" db="EMBL/GenBank/DDBJ databases">
        <authorList>
            <person name="Dong K."/>
        </authorList>
    </citation>
    <scope>NUCLEOTIDE SEQUENCE [LARGE SCALE GENOMIC DNA]</scope>
    <source>
        <strain evidence="1 2">DK608</strain>
    </source>
</reference>
<dbReference type="GO" id="GO:0016853">
    <property type="term" value="F:isomerase activity"/>
    <property type="evidence" value="ECO:0007669"/>
    <property type="project" value="InterPro"/>
</dbReference>
<dbReference type="Gene3D" id="2.70.98.10">
    <property type="match status" value="1"/>
</dbReference>
<accession>A0A6L6J665</accession>
<dbReference type="InterPro" id="IPR008183">
    <property type="entry name" value="Aldose_1/G6P_1-epimerase"/>
</dbReference>
<sequence length="289" mass="31742">MTVIQNDALRVEIAGLGAELQSIRTRADGAEWLWQGDARWWAGRSPLLFPVIGRSPDDAVTIGGRSFPMGSHGFARHSHFRLEQIGGDMAELLLEADEATHAAYPFDFQLRIGYRVQDRTLICRAAVSNLDSAPMPFQFGFHPAFVWPLPGMAGQPHGVELENGGAPVMMRPNADGLIAPTPYPTPFDKGALVLDQALFQDGAMVFPEGAGDAVRFGSATTHVRMRSRNLPQFALWQKPGAGYLCLEPWRGMAPFPDQGPAIEQRNHHAILPPGETAEFLMELQFSRDT</sequence>
<dbReference type="GO" id="GO:0030246">
    <property type="term" value="F:carbohydrate binding"/>
    <property type="evidence" value="ECO:0007669"/>
    <property type="project" value="InterPro"/>
</dbReference>
<evidence type="ECO:0000313" key="2">
    <source>
        <dbReference type="Proteomes" id="UP000478740"/>
    </source>
</evidence>
<dbReference type="Proteomes" id="UP000478740">
    <property type="component" value="Unassembled WGS sequence"/>
</dbReference>
<name>A0A6L6J665_9RHOB</name>
<dbReference type="InterPro" id="IPR014718">
    <property type="entry name" value="GH-type_carb-bd"/>
</dbReference>
<dbReference type="RefSeq" id="WP_155045939.1">
    <property type="nucleotide sequence ID" value="NZ_WMIH01000025.1"/>
</dbReference>
<dbReference type="EMBL" id="WMII01000024">
    <property type="protein sequence ID" value="MTH66184.1"/>
    <property type="molecule type" value="Genomic_DNA"/>
</dbReference>
<dbReference type="CDD" id="cd09024">
    <property type="entry name" value="Aldose_epim_lacX"/>
    <property type="match status" value="1"/>
</dbReference>